<feature type="compositionally biased region" description="Pro residues" evidence="1">
    <location>
        <begin position="1341"/>
        <end position="1354"/>
    </location>
</feature>
<sequence length="1485" mass="162585">MSSLFGPSPARLPSPASLLLEAWTNNVETKKLVEELLSREDLNNNETSDAPLLSDAREIRQDALKSRLAAFDRNMSVVSAVVTAIKALKKPSSHLSVLAGSISGMYDLKVPKRESIRGETYRLLTAVFFVDEEEVAWDKHDLVNGIDAITGLEYRRRQDLESIATKLGICSPGQLAIARRRMDPSLDIVELLIAQNMQAEYLFRTIFLGTRICTICHHLNENTNIQFVLQLLNALFPPYLATYPVPCIDVQEVRALRETVYLALMDSDVQFEGDDGGIEAATLQKNLLAQIGIDGYRTEVYPALIEYFARVESVKKTYEELHGTPEVGLDTTTDYLVDGEPLLGADSGMPIATVRGPDERPDSTASSQHGPTKSILKNSFSSMSGETTSTYASSYGSGSELVMHPLARDLSGLDEHELLRMGLALPAASLRSHQASFDSSIASPLVLANMRVQLNLADELQRASGSFGSDSISPSIVPEGLAQPGPTAVINEDDDVFATAAERKEKDKVVDLSPQESSMEDLMDHALQQNDEPHGLTEFPQLPVPKVAKSAVTLRERPTVLATPRPSERTMHLIKSGWKSTECLFAKFRGQEQNANGDPAVPHALTTVDKRLCSQRRPSKSVRFSDEQTASEDLEADHLPGITSEHAPDRLSTTKHDTNASDAVATNGPSGSARRPSDPWQYTRDYLLEKIKAGKEGRDCSLASPSPEWFEEMDGGVPSRQSIFSPRSGLEAAHKMISGHGRKPSLMRTVSSESSVSSAPNANDEDTVQPKLPPATESIVVQKRPRTLLRKRSMQPRGPDSVIVDAKDDTNTKHRMDQPADTALQEGKTTMVSPQVGKLTFEMARSESSKNLDLNVKLFQRQSLLLAAQKQMESNKQRQQRLKLLEDVAPFLGEDITNHPSLTKTDNNSVLPRVENQNDFGSLIAFQNSKGKEAGLTEVCEPLGPVTPSSTQNSCASKGSSFSASNSLSKIGDSLGGGMQKLNLFSTPRRTSRRGHVRSVTQPNNDFNGFNVAAEHVTGGRSFRMGIRNREASSVSQPESRPQTASDTRSKDNSSGHGRTRSDSSSGPCATMADFALPCVPNEMEGSFMLMPEESKENREKRDAWFRERADQEMRSRNEKRRRETEREAARELGLRERNMLNDIVLGVRHERQKKTSKKRKPSGSSMSTAAGAEKEVVLPDKSPPPPSTFSKAWSTLKKGTGRIRLTRKSTYDLRDMAEKMAPPAPPLKERGDSSNTFASVDEDSDDSIVQDKTAELVSEPEPQSLPQDMAVSGNGQVSHLTAPSRKEKKLSQEELWDLLSIRPPQRRPSEPPLPLFVTGNPERPASSGTQLSICRQLGPASPPPMSPLPPLPPSRTTSRATEVNDSGEEEGLLSDDDQESSDFFEEFFREGCRPETPLGNQMHKSSGEPIASSPESNVAHGGCHARGRSLMQRLEAAETTLAASAVTGSVDSVDSVGNIHCKLGEGPKLRINEDVEKDGEKIDE</sequence>
<feature type="compositionally biased region" description="Polar residues" evidence="1">
    <location>
        <begin position="363"/>
        <end position="383"/>
    </location>
</feature>
<dbReference type="GeneID" id="27665953"/>
<dbReference type="VEuPathDB" id="FungiDB:SPSK_03861"/>
<feature type="compositionally biased region" description="Polar residues" evidence="1">
    <location>
        <begin position="1032"/>
        <end position="1047"/>
    </location>
</feature>
<feature type="region of interest" description="Disordered" evidence="1">
    <location>
        <begin position="1021"/>
        <end position="1069"/>
    </location>
</feature>
<dbReference type="KEGG" id="ssck:SPSK_03861"/>
<reference evidence="2 3" key="1">
    <citation type="journal article" date="2014" name="BMC Genomics">
        <title>Comparative genomics of the major fungal agents of human and animal Sporotrichosis: Sporothrix schenckii and Sporothrix brasiliensis.</title>
        <authorList>
            <person name="Teixeira M.M."/>
            <person name="de Almeida L.G."/>
            <person name="Kubitschek-Barreira P."/>
            <person name="Alves F.L."/>
            <person name="Kioshima E.S."/>
            <person name="Abadio A.K."/>
            <person name="Fernandes L."/>
            <person name="Derengowski L.S."/>
            <person name="Ferreira K.S."/>
            <person name="Souza R.C."/>
            <person name="Ruiz J.C."/>
            <person name="de Andrade N.C."/>
            <person name="Paes H.C."/>
            <person name="Nicola A.M."/>
            <person name="Albuquerque P."/>
            <person name="Gerber A.L."/>
            <person name="Martins V.P."/>
            <person name="Peconick L.D."/>
            <person name="Neto A.V."/>
            <person name="Chaucanez C.B."/>
            <person name="Silva P.A."/>
            <person name="Cunha O.L."/>
            <person name="de Oliveira F.F."/>
            <person name="dos Santos T.C."/>
            <person name="Barros A.L."/>
            <person name="Soares M.A."/>
            <person name="de Oliveira L.M."/>
            <person name="Marini M.M."/>
            <person name="Villalobos-Duno H."/>
            <person name="Cunha M.M."/>
            <person name="de Hoog S."/>
            <person name="da Silveira J.F."/>
            <person name="Henrissat B."/>
            <person name="Nino-Vega G.A."/>
            <person name="Cisalpino P.S."/>
            <person name="Mora-Montes H.M."/>
            <person name="Almeida S.R."/>
            <person name="Stajich J.E."/>
            <person name="Lopes-Bezerra L.M."/>
            <person name="Vasconcelos A.T."/>
            <person name="Felipe M.S."/>
        </authorList>
    </citation>
    <scope>NUCLEOTIDE SEQUENCE [LARGE SCALE GENOMIC DNA]</scope>
    <source>
        <strain evidence="2 3">1099-18</strain>
    </source>
</reference>
<feature type="region of interest" description="Disordered" evidence="1">
    <location>
        <begin position="982"/>
        <end position="1004"/>
    </location>
</feature>
<feature type="region of interest" description="Disordered" evidence="1">
    <location>
        <begin position="1149"/>
        <end position="1381"/>
    </location>
</feature>
<proteinExistence type="predicted"/>
<feature type="compositionally biased region" description="Acidic residues" evidence="1">
    <location>
        <begin position="1366"/>
        <end position="1381"/>
    </location>
</feature>
<feature type="compositionally biased region" description="Basic and acidic residues" evidence="1">
    <location>
        <begin position="646"/>
        <end position="659"/>
    </location>
</feature>
<name>A0A0F2M155_SPOSC</name>
<feature type="compositionally biased region" description="Basic residues" evidence="1">
    <location>
        <begin position="1151"/>
        <end position="1162"/>
    </location>
</feature>
<dbReference type="OrthoDB" id="5231799at2759"/>
<dbReference type="RefSeq" id="XP_016585505.1">
    <property type="nucleotide sequence ID" value="XM_016730676.1"/>
</dbReference>
<gene>
    <name evidence="2" type="ORF">SPSK_03861</name>
</gene>
<feature type="region of interest" description="Disordered" evidence="1">
    <location>
        <begin position="612"/>
        <end position="681"/>
    </location>
</feature>
<reference evidence="2 3" key="2">
    <citation type="journal article" date="2015" name="Eukaryot. Cell">
        <title>Asexual propagation of a virulent clone complex in a human and feline outbreak of sporotrichosis.</title>
        <authorList>
            <person name="Teixeira Mde M."/>
            <person name="Rodrigues A.M."/>
            <person name="Tsui C.K."/>
            <person name="de Almeida L.G."/>
            <person name="Van Diepeningen A.D."/>
            <person name="van den Ende B.G."/>
            <person name="Fernandes G.F."/>
            <person name="Kano R."/>
            <person name="Hamelin R.C."/>
            <person name="Lopes-Bezerra L.M."/>
            <person name="Vasconcelos A.T."/>
            <person name="de Hoog S."/>
            <person name="de Camargo Z.P."/>
            <person name="Felipe M.S."/>
        </authorList>
    </citation>
    <scope>NUCLEOTIDE SEQUENCE [LARGE SCALE GENOMIC DNA]</scope>
    <source>
        <strain evidence="2 3">1099-18</strain>
    </source>
</reference>
<dbReference type="EMBL" id="AXCR01000010">
    <property type="protein sequence ID" value="KJR82829.1"/>
    <property type="molecule type" value="Genomic_DNA"/>
</dbReference>
<feature type="compositionally biased region" description="Basic and acidic residues" evidence="1">
    <location>
        <begin position="1210"/>
        <end position="1219"/>
    </location>
</feature>
<dbReference type="Proteomes" id="UP000033710">
    <property type="component" value="Unassembled WGS sequence"/>
</dbReference>
<feature type="region of interest" description="Disordered" evidence="1">
    <location>
        <begin position="347"/>
        <end position="391"/>
    </location>
</feature>
<protein>
    <submittedName>
        <fullName evidence="2">Uncharacterized protein</fullName>
    </submittedName>
</protein>
<feature type="region of interest" description="Disordered" evidence="1">
    <location>
        <begin position="741"/>
        <end position="771"/>
    </location>
</feature>
<evidence type="ECO:0000313" key="2">
    <source>
        <dbReference type="EMBL" id="KJR82829.1"/>
    </source>
</evidence>
<evidence type="ECO:0000256" key="1">
    <source>
        <dbReference type="SAM" id="MobiDB-lite"/>
    </source>
</evidence>
<organism evidence="2 3">
    <name type="scientific">Sporothrix schenckii 1099-18</name>
    <dbReference type="NCBI Taxonomy" id="1397361"/>
    <lineage>
        <taxon>Eukaryota</taxon>
        <taxon>Fungi</taxon>
        <taxon>Dikarya</taxon>
        <taxon>Ascomycota</taxon>
        <taxon>Pezizomycotina</taxon>
        <taxon>Sordariomycetes</taxon>
        <taxon>Sordariomycetidae</taxon>
        <taxon>Ophiostomatales</taxon>
        <taxon>Ophiostomataceae</taxon>
        <taxon>Sporothrix</taxon>
    </lineage>
</organism>
<comment type="caution">
    <text evidence="2">The sequence shown here is derived from an EMBL/GenBank/DDBJ whole genome shotgun (WGS) entry which is preliminary data.</text>
</comment>
<accession>A0A0F2M155</accession>
<evidence type="ECO:0000313" key="3">
    <source>
        <dbReference type="Proteomes" id="UP000033710"/>
    </source>
</evidence>
<feature type="compositionally biased region" description="Polar residues" evidence="1">
    <location>
        <begin position="1055"/>
        <end position="1068"/>
    </location>
</feature>
<feature type="region of interest" description="Disordered" evidence="1">
    <location>
        <begin position="1393"/>
        <end position="1425"/>
    </location>
</feature>